<gene>
    <name evidence="1" type="ORF">ABIC98_003968</name>
</gene>
<name>A0ACC6TKQ1_9MICC</name>
<dbReference type="Proteomes" id="UP001549207">
    <property type="component" value="Unassembled WGS sequence"/>
</dbReference>
<keyword evidence="2" id="KW-1185">Reference proteome</keyword>
<protein>
    <submittedName>
        <fullName evidence="1">Nucleotide-binding universal stress UspA family protein</fullName>
    </submittedName>
</protein>
<proteinExistence type="predicted"/>
<comment type="caution">
    <text evidence="1">The sequence shown here is derived from an EMBL/GenBank/DDBJ whole genome shotgun (WGS) entry which is preliminary data.</text>
</comment>
<dbReference type="EMBL" id="JBEPNJ010000026">
    <property type="protein sequence ID" value="MET3774293.1"/>
    <property type="molecule type" value="Genomic_DNA"/>
</dbReference>
<sequence>MEEPHVDTNLAEDSQLTALDNTLQASSLEHEIIQHIGRDPATDILDIATSGEAAMIVLGLRRPSAVGKLLLESTAQSILLNADCPVLTIRA</sequence>
<evidence type="ECO:0000313" key="1">
    <source>
        <dbReference type="EMBL" id="MET3774293.1"/>
    </source>
</evidence>
<reference evidence="1" key="1">
    <citation type="submission" date="2024-06" db="EMBL/GenBank/DDBJ databases">
        <title>Genomic Encyclopedia of Type Strains, Phase IV (KMG-IV): sequencing the most valuable type-strain genomes for metagenomic binning, comparative biology and taxonomic classification.</title>
        <authorList>
            <person name="Goeker M."/>
        </authorList>
    </citation>
    <scope>NUCLEOTIDE SEQUENCE</scope>
    <source>
        <strain evidence="1">SJCon</strain>
    </source>
</reference>
<evidence type="ECO:0000313" key="2">
    <source>
        <dbReference type="Proteomes" id="UP001549207"/>
    </source>
</evidence>
<organism evidence="1 2">
    <name type="scientific">Arthrobacter nitrophenolicus</name>
    <dbReference type="NCBI Taxonomy" id="683150"/>
    <lineage>
        <taxon>Bacteria</taxon>
        <taxon>Bacillati</taxon>
        <taxon>Actinomycetota</taxon>
        <taxon>Actinomycetes</taxon>
        <taxon>Micrococcales</taxon>
        <taxon>Micrococcaceae</taxon>
        <taxon>Arthrobacter</taxon>
    </lineage>
</organism>
<accession>A0ACC6TKQ1</accession>